<evidence type="ECO:0000313" key="2">
    <source>
        <dbReference type="Proteomes" id="UP000590412"/>
    </source>
</evidence>
<dbReference type="EMBL" id="JABWAB010000005">
    <property type="protein sequence ID" value="KAF6051095.1"/>
    <property type="molecule type" value="Genomic_DNA"/>
</dbReference>
<dbReference type="AlphaFoldDB" id="A0A8X7TBQ2"/>
<dbReference type="OrthoDB" id="4023281at2759"/>
<gene>
    <name evidence="1" type="ORF">FOB60_003763</name>
</gene>
<accession>A0A8X7TBQ2</accession>
<reference evidence="1" key="1">
    <citation type="submission" date="2020-03" db="EMBL/GenBank/DDBJ databases">
        <title>FDA dAtabase for Regulatory Grade micrObial Sequences (FDA-ARGOS): Supporting development and validation of Infectious Disease Dx tests.</title>
        <authorList>
            <person name="Campos J."/>
            <person name="Goldberg B."/>
            <person name="Tallon L."/>
            <person name="Sadzewicz L."/>
            <person name="Vavikolanu K."/>
            <person name="Mehta A."/>
            <person name="Aluvathingal J."/>
            <person name="Nadendla S."/>
            <person name="Nandy P."/>
            <person name="Geyer C."/>
            <person name="Yan Y."/>
            <person name="Sichtig H."/>
        </authorList>
    </citation>
    <scope>NUCLEOTIDE SEQUENCE [LARGE SCALE GENOMIC DNA]</scope>
    <source>
        <strain evidence="1">FDAARGOS_652</strain>
    </source>
</reference>
<comment type="caution">
    <text evidence="1">The sequence shown here is derived from an EMBL/GenBank/DDBJ whole genome shotgun (WGS) entry which is preliminary data.</text>
</comment>
<organism evidence="1 2">
    <name type="scientific">Candida parapsilosis</name>
    <name type="common">Yeast</name>
    <dbReference type="NCBI Taxonomy" id="5480"/>
    <lineage>
        <taxon>Eukaryota</taxon>
        <taxon>Fungi</taxon>
        <taxon>Dikarya</taxon>
        <taxon>Ascomycota</taxon>
        <taxon>Saccharomycotina</taxon>
        <taxon>Pichiomycetes</taxon>
        <taxon>Debaryomycetaceae</taxon>
        <taxon>Candida/Lodderomyces clade</taxon>
        <taxon>Candida</taxon>
    </lineage>
</organism>
<evidence type="ECO:0000313" key="1">
    <source>
        <dbReference type="EMBL" id="KAF6051095.1"/>
    </source>
</evidence>
<dbReference type="Proteomes" id="UP000590412">
    <property type="component" value="Unassembled WGS sequence"/>
</dbReference>
<sequence>MFVKAETQLPHGGSFSFVEEVDEMQNCGIAPKYCSLNVVSNDLLCGKFTRKVSHSAESSNTDSFAFEDAALEKDLSCELAHTVPYVVFSMPRIEEVFFRFYNHLLQQQLHKKVKDPVFQTYDSESFPLLKSRTVGGFFVWLREMVVYKHYNYIPDALVRGVMIRNAGLIDDEDLNMWVEVVTRVPFGFVWYPIEYRYLFQLEKKLHTREDITSKKRKGCNLG</sequence>
<name>A0A8X7TBQ2_CANPA</name>
<protein>
    <submittedName>
        <fullName evidence="1">Uncharacterized protein</fullName>
    </submittedName>
</protein>
<proteinExistence type="predicted"/>